<feature type="compositionally biased region" description="Polar residues" evidence="1">
    <location>
        <begin position="39"/>
        <end position="54"/>
    </location>
</feature>
<dbReference type="Proteomes" id="UP000595858">
    <property type="component" value="Chromosome"/>
</dbReference>
<reference evidence="2" key="1">
    <citation type="journal article" date="2020" name="J Glob Antimicrob Resist">
        <title>Genomic characterization of clinical Enterobacter roggenkampii co-harboring blaIMP-1- and blaGES-5-encoding IncP6 and mcr-9-encoding IncHI2 plasmids isolated in Japan.</title>
        <authorList>
            <person name="Umeda K."/>
            <person name="Nakamura H."/>
            <person name="Fukuda A."/>
            <person name="Matsumoto Y."/>
            <person name="Motooka D."/>
            <person name="Nakamura S."/>
            <person name="Yasui Y."/>
            <person name="Yoshida H."/>
            <person name="Kawahara R."/>
        </authorList>
    </citation>
    <scope>NUCLEOTIDE SEQUENCE</scope>
    <source>
        <strain evidence="2">OIPH-N260</strain>
    </source>
</reference>
<gene>
    <name evidence="2" type="ORF">OIPHN260_24470</name>
</gene>
<accession>A0AAU9BQ68</accession>
<evidence type="ECO:0000256" key="1">
    <source>
        <dbReference type="SAM" id="MobiDB-lite"/>
    </source>
</evidence>
<dbReference type="AlphaFoldDB" id="A0AAU9BQ68"/>
<proteinExistence type="predicted"/>
<evidence type="ECO:0000313" key="3">
    <source>
        <dbReference type="Proteomes" id="UP000595858"/>
    </source>
</evidence>
<organism evidence="2 3">
    <name type="scientific">Enterobacter roggenkampii</name>
    <dbReference type="NCBI Taxonomy" id="1812935"/>
    <lineage>
        <taxon>Bacteria</taxon>
        <taxon>Pseudomonadati</taxon>
        <taxon>Pseudomonadota</taxon>
        <taxon>Gammaproteobacteria</taxon>
        <taxon>Enterobacterales</taxon>
        <taxon>Enterobacteriaceae</taxon>
        <taxon>Enterobacter</taxon>
        <taxon>Enterobacter cloacae complex</taxon>
    </lineage>
</organism>
<feature type="region of interest" description="Disordered" evidence="1">
    <location>
        <begin position="33"/>
        <end position="54"/>
    </location>
</feature>
<sequence>MREGNIAGGNENFCADGFGLIAVTAGGCYESLESKSSRTKNSLNQCNSNDGQYD</sequence>
<dbReference type="PROSITE" id="PS51257">
    <property type="entry name" value="PROKAR_LIPOPROTEIN"/>
    <property type="match status" value="1"/>
</dbReference>
<name>A0AAU9BQ68_9ENTR</name>
<evidence type="ECO:0000313" key="2">
    <source>
        <dbReference type="EMBL" id="BCL42945.1"/>
    </source>
</evidence>
<dbReference type="EMBL" id="AP023447">
    <property type="protein sequence ID" value="BCL42945.1"/>
    <property type="molecule type" value="Genomic_DNA"/>
</dbReference>
<protein>
    <submittedName>
        <fullName evidence="2">Uncharacterized protein</fullName>
    </submittedName>
</protein>